<feature type="compositionally biased region" description="Acidic residues" evidence="10">
    <location>
        <begin position="137"/>
        <end position="149"/>
    </location>
</feature>
<feature type="non-terminal residue" evidence="13">
    <location>
        <position position="1"/>
    </location>
</feature>
<reference evidence="13 14" key="1">
    <citation type="journal article" date="2013" name="BMC Genomics">
        <title>The miniature genome of a carnivorous plant Genlisea aurea contains a low number of genes and short non-coding sequences.</title>
        <authorList>
            <person name="Leushkin E.V."/>
            <person name="Sutormin R.A."/>
            <person name="Nabieva E.R."/>
            <person name="Penin A.A."/>
            <person name="Kondrashov A.S."/>
            <person name="Logacheva M.D."/>
        </authorList>
    </citation>
    <scope>NUCLEOTIDE SEQUENCE [LARGE SCALE GENOMIC DNA]</scope>
</reference>
<feature type="transmembrane region" description="Helical" evidence="11">
    <location>
        <begin position="311"/>
        <end position="331"/>
    </location>
</feature>
<dbReference type="InterPro" id="IPR017907">
    <property type="entry name" value="Znf_RING_CS"/>
</dbReference>
<keyword evidence="4 9" id="KW-0863">Zinc-finger</keyword>
<keyword evidence="2 11" id="KW-0812">Transmembrane</keyword>
<dbReference type="CDD" id="cd16532">
    <property type="entry name" value="RING-HC_RNFT1-like"/>
    <property type="match status" value="1"/>
</dbReference>
<dbReference type="PANTHER" id="PTHR15860">
    <property type="entry name" value="UNCHARACTERIZED RING FINGER-CONTAINING PROTEIN"/>
    <property type="match status" value="1"/>
</dbReference>
<dbReference type="InterPro" id="IPR013083">
    <property type="entry name" value="Znf_RING/FYVE/PHD"/>
</dbReference>
<comment type="caution">
    <text evidence="13">The sequence shown here is derived from an EMBL/GenBank/DDBJ whole genome shotgun (WGS) entry which is preliminary data.</text>
</comment>
<dbReference type="SUPFAM" id="SSF57850">
    <property type="entry name" value="RING/U-box"/>
    <property type="match status" value="1"/>
</dbReference>
<dbReference type="GO" id="GO:0061630">
    <property type="term" value="F:ubiquitin protein ligase activity"/>
    <property type="evidence" value="ECO:0007669"/>
    <property type="project" value="InterPro"/>
</dbReference>
<evidence type="ECO:0000256" key="2">
    <source>
        <dbReference type="ARBA" id="ARBA00022692"/>
    </source>
</evidence>
<dbReference type="Pfam" id="PF13639">
    <property type="entry name" value="zf-RING_2"/>
    <property type="match status" value="1"/>
</dbReference>
<dbReference type="PROSITE" id="PS00518">
    <property type="entry name" value="ZF_RING_1"/>
    <property type="match status" value="1"/>
</dbReference>
<dbReference type="EMBL" id="AUSU01001442">
    <property type="protein sequence ID" value="EPS71003.1"/>
    <property type="molecule type" value="Genomic_DNA"/>
</dbReference>
<keyword evidence="6" id="KW-0862">Zinc</keyword>
<dbReference type="GO" id="GO:0008270">
    <property type="term" value="F:zinc ion binding"/>
    <property type="evidence" value="ECO:0007669"/>
    <property type="project" value="UniProtKB-KW"/>
</dbReference>
<dbReference type="GO" id="GO:0016020">
    <property type="term" value="C:membrane"/>
    <property type="evidence" value="ECO:0007669"/>
    <property type="project" value="UniProtKB-SubCell"/>
</dbReference>
<keyword evidence="7 11" id="KW-1133">Transmembrane helix</keyword>
<dbReference type="Proteomes" id="UP000015453">
    <property type="component" value="Unassembled WGS sequence"/>
</dbReference>
<gene>
    <name evidence="13" type="ORF">M569_03749</name>
</gene>
<keyword evidence="14" id="KW-1185">Reference proteome</keyword>
<evidence type="ECO:0000313" key="14">
    <source>
        <dbReference type="Proteomes" id="UP000015453"/>
    </source>
</evidence>
<feature type="domain" description="RING-type" evidence="12">
    <location>
        <begin position="394"/>
        <end position="432"/>
    </location>
</feature>
<dbReference type="OrthoDB" id="9049620at2759"/>
<evidence type="ECO:0000256" key="3">
    <source>
        <dbReference type="ARBA" id="ARBA00022723"/>
    </source>
</evidence>
<dbReference type="PROSITE" id="PS50089">
    <property type="entry name" value="ZF_RING_2"/>
    <property type="match status" value="1"/>
</dbReference>
<evidence type="ECO:0000256" key="8">
    <source>
        <dbReference type="ARBA" id="ARBA00023136"/>
    </source>
</evidence>
<evidence type="ECO:0000313" key="13">
    <source>
        <dbReference type="EMBL" id="EPS71003.1"/>
    </source>
</evidence>
<feature type="region of interest" description="Disordered" evidence="10">
    <location>
        <begin position="127"/>
        <end position="159"/>
    </location>
</feature>
<evidence type="ECO:0000256" key="4">
    <source>
        <dbReference type="ARBA" id="ARBA00022771"/>
    </source>
</evidence>
<feature type="transmembrane region" description="Helical" evidence="11">
    <location>
        <begin position="265"/>
        <end position="290"/>
    </location>
</feature>
<evidence type="ECO:0000256" key="5">
    <source>
        <dbReference type="ARBA" id="ARBA00022786"/>
    </source>
</evidence>
<feature type="transmembrane region" description="Helical" evidence="11">
    <location>
        <begin position="224"/>
        <end position="245"/>
    </location>
</feature>
<dbReference type="PANTHER" id="PTHR15860:SF14">
    <property type="entry name" value="RING FINGER AND TRANSMEMBRANE DOMAIN-CONTAINING PROTEIN 1-LIKE"/>
    <property type="match status" value="1"/>
</dbReference>
<feature type="region of interest" description="Disordered" evidence="10">
    <location>
        <begin position="84"/>
        <end position="103"/>
    </location>
</feature>
<feature type="transmembrane region" description="Helical" evidence="11">
    <location>
        <begin position="176"/>
        <end position="203"/>
    </location>
</feature>
<evidence type="ECO:0000256" key="7">
    <source>
        <dbReference type="ARBA" id="ARBA00022989"/>
    </source>
</evidence>
<evidence type="ECO:0000256" key="9">
    <source>
        <dbReference type="PROSITE-ProRule" id="PRU00175"/>
    </source>
</evidence>
<keyword evidence="8 11" id="KW-0472">Membrane</keyword>
<protein>
    <recommendedName>
        <fullName evidence="12">RING-type domain-containing protein</fullName>
    </recommendedName>
</protein>
<comment type="subcellular location">
    <subcellularLocation>
        <location evidence="1">Membrane</location>
        <topology evidence="1">Multi-pass membrane protein</topology>
    </subcellularLocation>
</comment>
<dbReference type="InterPro" id="IPR044235">
    <property type="entry name" value="RNFT1/2"/>
</dbReference>
<evidence type="ECO:0000256" key="11">
    <source>
        <dbReference type="SAM" id="Phobius"/>
    </source>
</evidence>
<evidence type="ECO:0000256" key="10">
    <source>
        <dbReference type="SAM" id="MobiDB-lite"/>
    </source>
</evidence>
<keyword evidence="3" id="KW-0479">Metal-binding</keyword>
<keyword evidence="5" id="KW-0833">Ubl conjugation pathway</keyword>
<name>S8E5E4_9LAMI</name>
<proteinExistence type="predicted"/>
<evidence type="ECO:0000259" key="12">
    <source>
        <dbReference type="PROSITE" id="PS50089"/>
    </source>
</evidence>
<dbReference type="SMART" id="SM00184">
    <property type="entry name" value="RING"/>
    <property type="match status" value="1"/>
</dbReference>
<sequence>LGMEESGGESENYRNTSHTFSTHSLVHGIQTSASRILPSPLSAVLGFLRNRSDFEPFSDAGTNFNPVVSRTDFSDGEVSINIVGSRQQDHDRASIPAPSPQLTELGESFTQPVLRSGSALSVISSLENQDDSRVEQEPGDAYDPDDVEEGGINNRDSSSSHQRYEIQQFARWTEQVLPFLLLLLVVFIRQHLQGFCVTIWVAVFMFKSNDVVQKQTALKGERKMAVLVAIVTLFMVHVVGIYWWYRNDDLLYPLLMLPPRTMPIFWNAVFVIMVNDALVRQMAMIFKCMLLMYHKNCRGRDYRKQGKILTFVEYLVLLYRSLIPAPVWYRFFLNKEYGSLFSSLVTGLYLTFKLTSIIEKVQLFMAASKALSRKEVHYGAYATAEQVMGAGDLCAICQERMEAPVLLHCKHIFCEDCVSEWFERERSCPLCRALVKPAGLKSFGDGSTSLFFQLF</sequence>
<organism evidence="13 14">
    <name type="scientific">Genlisea aurea</name>
    <dbReference type="NCBI Taxonomy" id="192259"/>
    <lineage>
        <taxon>Eukaryota</taxon>
        <taxon>Viridiplantae</taxon>
        <taxon>Streptophyta</taxon>
        <taxon>Embryophyta</taxon>
        <taxon>Tracheophyta</taxon>
        <taxon>Spermatophyta</taxon>
        <taxon>Magnoliopsida</taxon>
        <taxon>eudicotyledons</taxon>
        <taxon>Gunneridae</taxon>
        <taxon>Pentapetalae</taxon>
        <taxon>asterids</taxon>
        <taxon>lamiids</taxon>
        <taxon>Lamiales</taxon>
        <taxon>Lentibulariaceae</taxon>
        <taxon>Genlisea</taxon>
    </lineage>
</organism>
<evidence type="ECO:0000256" key="6">
    <source>
        <dbReference type="ARBA" id="ARBA00022833"/>
    </source>
</evidence>
<dbReference type="InterPro" id="IPR001841">
    <property type="entry name" value="Znf_RING"/>
</dbReference>
<evidence type="ECO:0000256" key="1">
    <source>
        <dbReference type="ARBA" id="ARBA00004141"/>
    </source>
</evidence>
<accession>S8E5E4</accession>
<dbReference type="Gene3D" id="3.30.40.10">
    <property type="entry name" value="Zinc/RING finger domain, C3HC4 (zinc finger)"/>
    <property type="match status" value="1"/>
</dbReference>
<dbReference type="AlphaFoldDB" id="S8E5E4"/>
<dbReference type="GO" id="GO:1904294">
    <property type="term" value="P:positive regulation of ERAD pathway"/>
    <property type="evidence" value="ECO:0007669"/>
    <property type="project" value="InterPro"/>
</dbReference>